<dbReference type="STRING" id="89524.SAMN05444370_11533"/>
<proteinExistence type="predicted"/>
<keyword evidence="2" id="KW-1185">Reference proteome</keyword>
<dbReference type="RefSeq" id="WP_093255408.1">
    <property type="nucleotide sequence ID" value="NZ_FNQM01000015.1"/>
</dbReference>
<accession>A0A1H4ES84</accession>
<sequence length="250" mass="28181">MLDLSKPPPEGHPLADFWDCLRWLKANRGARRPPKDFPPMLWGSTPYVGAQPGPFLSDPPDETLNRLWSAVEPSQQLDIAIGLLRLGVRGAQLHRDLAMNQHVVHGLVDTLGCGQKPGPLPTIRQIFRLHPSASQANSLIDSLLKRLFFGRADNILYSIRAFELAFAEYDAVVDVENEKLSAAEAWSVFIALILGELEVRICHRVTQLYFTRKVLNTRCASFMDDPDKGLTAADRIRFYLQYGLLSRSRY</sequence>
<organism evidence="1 2">
    <name type="scientific">Rubrimonas cliftonensis</name>
    <dbReference type="NCBI Taxonomy" id="89524"/>
    <lineage>
        <taxon>Bacteria</taxon>
        <taxon>Pseudomonadati</taxon>
        <taxon>Pseudomonadota</taxon>
        <taxon>Alphaproteobacteria</taxon>
        <taxon>Rhodobacterales</taxon>
        <taxon>Paracoccaceae</taxon>
        <taxon>Rubrimonas</taxon>
    </lineage>
</organism>
<dbReference type="SUPFAM" id="SSF160930">
    <property type="entry name" value="FlhC-like"/>
    <property type="match status" value="1"/>
</dbReference>
<evidence type="ECO:0000313" key="2">
    <source>
        <dbReference type="Proteomes" id="UP000198703"/>
    </source>
</evidence>
<dbReference type="EMBL" id="FNQM01000015">
    <property type="protein sequence ID" value="SEA87122.1"/>
    <property type="molecule type" value="Genomic_DNA"/>
</dbReference>
<dbReference type="Proteomes" id="UP000198703">
    <property type="component" value="Unassembled WGS sequence"/>
</dbReference>
<evidence type="ECO:0000313" key="1">
    <source>
        <dbReference type="EMBL" id="SEA87122.1"/>
    </source>
</evidence>
<name>A0A1H4ES84_9RHOB</name>
<protein>
    <submittedName>
        <fullName evidence="1">Uncharacterized protein</fullName>
    </submittedName>
</protein>
<reference evidence="1 2" key="1">
    <citation type="submission" date="2016-10" db="EMBL/GenBank/DDBJ databases">
        <authorList>
            <person name="de Groot N.N."/>
        </authorList>
    </citation>
    <scope>NUCLEOTIDE SEQUENCE [LARGE SCALE GENOMIC DNA]</scope>
    <source>
        <strain evidence="1 2">DSM 15345</strain>
    </source>
</reference>
<dbReference type="AlphaFoldDB" id="A0A1H4ES84"/>
<gene>
    <name evidence="1" type="ORF">SAMN05444370_11533</name>
</gene>